<feature type="domain" description="Cytochrome c" evidence="18">
    <location>
        <begin position="186"/>
        <end position="297"/>
    </location>
</feature>
<dbReference type="Gene3D" id="1.10.760.10">
    <property type="entry name" value="Cytochrome c-like domain"/>
    <property type="match status" value="2"/>
</dbReference>
<dbReference type="EMBL" id="CABPSA010000002">
    <property type="protein sequence ID" value="VVD85801.1"/>
    <property type="molecule type" value="Genomic_DNA"/>
</dbReference>
<dbReference type="PIRSF" id="PIRSF038455">
    <property type="entry name" value="SoxA"/>
    <property type="match status" value="1"/>
</dbReference>
<dbReference type="InterPro" id="IPR025710">
    <property type="entry name" value="SoxA"/>
</dbReference>
<dbReference type="NCBIfam" id="TIGR04484">
    <property type="entry name" value="thiosulf_SoxA"/>
    <property type="match status" value="1"/>
</dbReference>
<feature type="binding site" description="covalent" evidence="16">
    <location>
        <position position="209"/>
    </location>
    <ligand>
        <name>heme c</name>
        <dbReference type="ChEBI" id="CHEBI:61717"/>
        <label>2</label>
    </ligand>
</feature>
<dbReference type="InterPro" id="IPR036909">
    <property type="entry name" value="Cyt_c-like_dom_sf"/>
</dbReference>
<dbReference type="GO" id="GO:0046872">
    <property type="term" value="F:metal ion binding"/>
    <property type="evidence" value="ECO:0007669"/>
    <property type="project" value="UniProtKB-KW"/>
</dbReference>
<dbReference type="SUPFAM" id="SSF46626">
    <property type="entry name" value="Cytochrome c"/>
    <property type="match status" value="2"/>
</dbReference>
<comment type="subunit">
    <text evidence="2 14">Heterodimer of SoxA and SoxX.</text>
</comment>
<comment type="similarity">
    <text evidence="11 14">Belongs to the SoxA family.</text>
</comment>
<evidence type="ECO:0000256" key="11">
    <source>
        <dbReference type="ARBA" id="ARBA00025746"/>
    </source>
</evidence>
<evidence type="ECO:0000256" key="5">
    <source>
        <dbReference type="ARBA" id="ARBA00022679"/>
    </source>
</evidence>
<feature type="binding site" description="covalent" evidence="16">
    <location>
        <position position="96"/>
    </location>
    <ligand>
        <name>heme c</name>
        <dbReference type="ChEBI" id="CHEBI:61717"/>
        <label>1</label>
    </ligand>
</feature>
<evidence type="ECO:0000313" key="19">
    <source>
        <dbReference type="EMBL" id="VVD85801.1"/>
    </source>
</evidence>
<dbReference type="Pfam" id="PF21342">
    <property type="entry name" value="SoxA-TsdA_cyt-c"/>
    <property type="match status" value="1"/>
</dbReference>
<dbReference type="GO" id="GO:0016669">
    <property type="term" value="F:oxidoreductase activity, acting on a sulfur group of donors, cytochrome as acceptor"/>
    <property type="evidence" value="ECO:0007669"/>
    <property type="project" value="InterPro"/>
</dbReference>
<feature type="binding site" evidence="16">
    <location>
        <position position="254"/>
    </location>
    <ligand>
        <name>substrate</name>
    </ligand>
</feature>
<name>A0A5E4TE80_9BURK</name>
<feature type="binding site" description="axial binding residue" evidence="17">
    <location>
        <position position="258"/>
    </location>
    <ligand>
        <name>heme c</name>
        <dbReference type="ChEBI" id="CHEBI:61717"/>
        <label>2</label>
    </ligand>
    <ligandPart>
        <name>Fe</name>
        <dbReference type="ChEBI" id="CHEBI:18248"/>
    </ligandPart>
</feature>
<feature type="active site" description="Cysteine persulfide intermediate" evidence="15">
    <location>
        <position position="258"/>
    </location>
</feature>
<dbReference type="Proteomes" id="UP000343335">
    <property type="component" value="Unassembled WGS sequence"/>
</dbReference>
<dbReference type="GO" id="GO:0042597">
    <property type="term" value="C:periplasmic space"/>
    <property type="evidence" value="ECO:0007669"/>
    <property type="project" value="UniProtKB-SubCell"/>
</dbReference>
<keyword evidence="3 14" id="KW-0813">Transport</keyword>
<comment type="catalytic activity">
    <reaction evidence="12 14">
        <text>L-cysteinyl-[SoxY protein] + thiosulfate + 2 Fe(III)-[cytochrome c] = S-sulfosulfanyl-L-cysteinyl-[SoxY protein] + 2 Fe(II)-[cytochrome c] + 2 H(+)</text>
        <dbReference type="Rhea" id="RHEA:56720"/>
        <dbReference type="Rhea" id="RHEA-COMP:10350"/>
        <dbReference type="Rhea" id="RHEA-COMP:14328"/>
        <dbReference type="Rhea" id="RHEA-COMP:14399"/>
        <dbReference type="Rhea" id="RHEA-COMP:14691"/>
        <dbReference type="ChEBI" id="CHEBI:15378"/>
        <dbReference type="ChEBI" id="CHEBI:29033"/>
        <dbReference type="ChEBI" id="CHEBI:29034"/>
        <dbReference type="ChEBI" id="CHEBI:29950"/>
        <dbReference type="ChEBI" id="CHEBI:33542"/>
        <dbReference type="ChEBI" id="CHEBI:139321"/>
        <dbReference type="EC" id="2.8.5.2"/>
    </reaction>
</comment>
<accession>A0A5E4TE80</accession>
<evidence type="ECO:0000256" key="16">
    <source>
        <dbReference type="PIRSR" id="PIRSR038455-2"/>
    </source>
</evidence>
<keyword evidence="10 14" id="KW-0408">Iron</keyword>
<protein>
    <recommendedName>
        <fullName evidence="14">SoxAX cytochrome complex subunit A</fullName>
        <ecNumber evidence="14">2.8.5.2</ecNumber>
    </recommendedName>
    <alternativeName>
        <fullName evidence="14">Protein SoxA</fullName>
    </alternativeName>
    <alternativeName>
        <fullName evidence="14">Sulfur oxidizing protein A</fullName>
    </alternativeName>
    <alternativeName>
        <fullName evidence="14">Thiosulfate-oxidizing multienzyme system protein SoxA</fullName>
    </alternativeName>
</protein>
<keyword evidence="5 14" id="KW-0808">Transferase</keyword>
<proteinExistence type="inferred from homology"/>
<evidence type="ECO:0000256" key="6">
    <source>
        <dbReference type="ARBA" id="ARBA00022723"/>
    </source>
</evidence>
<feature type="binding site" description="axial binding residue" evidence="17">
    <location>
        <position position="132"/>
    </location>
    <ligand>
        <name>heme c</name>
        <dbReference type="ChEBI" id="CHEBI:61717"/>
        <label>1</label>
    </ligand>
    <ligandPart>
        <name>Fe</name>
        <dbReference type="ChEBI" id="CHEBI:18248"/>
    </ligandPart>
</feature>
<evidence type="ECO:0000256" key="3">
    <source>
        <dbReference type="ARBA" id="ARBA00022448"/>
    </source>
</evidence>
<evidence type="ECO:0000256" key="13">
    <source>
        <dbReference type="ARBA" id="ARBA00048423"/>
    </source>
</evidence>
<dbReference type="EC" id="2.8.5.2" evidence="14"/>
<feature type="binding site" description="axial binding residue" evidence="17">
    <location>
        <position position="210"/>
    </location>
    <ligand>
        <name>heme c</name>
        <dbReference type="ChEBI" id="CHEBI:61717"/>
        <label>2</label>
    </ligand>
    <ligandPart>
        <name>Fe</name>
        <dbReference type="ChEBI" id="CHEBI:18248"/>
    </ligandPart>
</feature>
<evidence type="ECO:0000313" key="20">
    <source>
        <dbReference type="Proteomes" id="UP000343335"/>
    </source>
</evidence>
<dbReference type="GO" id="GO:0019417">
    <property type="term" value="P:sulfur oxidation"/>
    <property type="evidence" value="ECO:0007669"/>
    <property type="project" value="InterPro"/>
</dbReference>
<gene>
    <name evidence="19" type="ORF">PCO31010_01371</name>
</gene>
<dbReference type="GO" id="GO:0070069">
    <property type="term" value="C:cytochrome complex"/>
    <property type="evidence" value="ECO:0007669"/>
    <property type="project" value="InterPro"/>
</dbReference>
<dbReference type="GO" id="GO:0020037">
    <property type="term" value="F:heme binding"/>
    <property type="evidence" value="ECO:0007669"/>
    <property type="project" value="InterPro"/>
</dbReference>
<dbReference type="GO" id="GO:0016740">
    <property type="term" value="F:transferase activity"/>
    <property type="evidence" value="ECO:0007669"/>
    <property type="project" value="UniProtKB-KW"/>
</dbReference>
<evidence type="ECO:0000259" key="18">
    <source>
        <dbReference type="PROSITE" id="PS51007"/>
    </source>
</evidence>
<evidence type="ECO:0000256" key="7">
    <source>
        <dbReference type="ARBA" id="ARBA00022729"/>
    </source>
</evidence>
<comment type="catalytic activity">
    <reaction evidence="13 14">
        <text>S-sulfanyl-L-cysteinyl-[SoxY protein] + thiosulfate + 2 Fe(III)-[cytochrome c] = S-(2-sulfodisulfanyl)-L-cysteinyl-[SoxY protein] + 2 Fe(II)-[cytochrome c] + 2 H(+)</text>
        <dbReference type="Rhea" id="RHEA:51224"/>
        <dbReference type="Rhea" id="RHEA-COMP:10350"/>
        <dbReference type="Rhea" id="RHEA-COMP:14399"/>
        <dbReference type="Rhea" id="RHEA-COMP:14689"/>
        <dbReference type="Rhea" id="RHEA-COMP:14690"/>
        <dbReference type="ChEBI" id="CHEBI:15378"/>
        <dbReference type="ChEBI" id="CHEBI:29033"/>
        <dbReference type="ChEBI" id="CHEBI:29034"/>
        <dbReference type="ChEBI" id="CHEBI:33542"/>
        <dbReference type="ChEBI" id="CHEBI:61963"/>
        <dbReference type="ChEBI" id="CHEBI:140664"/>
        <dbReference type="EC" id="2.8.5.2"/>
    </reaction>
</comment>
<comment type="cofactor">
    <cofactor evidence="16">
        <name>heme</name>
        <dbReference type="ChEBI" id="CHEBI:30413"/>
    </cofactor>
    <text evidence="16">Binds 2 heme groups per subunit.</text>
</comment>
<evidence type="ECO:0000256" key="9">
    <source>
        <dbReference type="ARBA" id="ARBA00022982"/>
    </source>
</evidence>
<evidence type="ECO:0000256" key="4">
    <source>
        <dbReference type="ARBA" id="ARBA00022617"/>
    </source>
</evidence>
<reference evidence="19 20" key="1">
    <citation type="submission" date="2019-08" db="EMBL/GenBank/DDBJ databases">
        <authorList>
            <person name="Peeters C."/>
        </authorList>
    </citation>
    <scope>NUCLEOTIDE SEQUENCE [LARGE SCALE GENOMIC DNA]</scope>
    <source>
        <strain evidence="19 20">LMG 31010</strain>
    </source>
</reference>
<dbReference type="AlphaFoldDB" id="A0A5E4TE80"/>
<evidence type="ECO:0000256" key="2">
    <source>
        <dbReference type="ARBA" id="ARBA00011530"/>
    </source>
</evidence>
<evidence type="ECO:0000256" key="12">
    <source>
        <dbReference type="ARBA" id="ARBA00048077"/>
    </source>
</evidence>
<evidence type="ECO:0000256" key="14">
    <source>
        <dbReference type="PIRNR" id="PIRNR038455"/>
    </source>
</evidence>
<feature type="binding site" description="covalent" evidence="16">
    <location>
        <position position="206"/>
    </location>
    <ligand>
        <name>heme c</name>
        <dbReference type="ChEBI" id="CHEBI:61717"/>
        <label>2</label>
    </ligand>
</feature>
<evidence type="ECO:0000256" key="15">
    <source>
        <dbReference type="PIRSR" id="PIRSR038455-1"/>
    </source>
</evidence>
<evidence type="ECO:0000256" key="17">
    <source>
        <dbReference type="PIRSR" id="PIRSR038455-3"/>
    </source>
</evidence>
<keyword evidence="6 14" id="KW-0479">Metal-binding</keyword>
<evidence type="ECO:0000256" key="10">
    <source>
        <dbReference type="ARBA" id="ARBA00023004"/>
    </source>
</evidence>
<dbReference type="InterPro" id="IPR009056">
    <property type="entry name" value="Cyt_c-like_dom"/>
</dbReference>
<organism evidence="19 20">
    <name type="scientific">Pandoraea commovens</name>
    <dbReference type="NCBI Taxonomy" id="2508289"/>
    <lineage>
        <taxon>Bacteria</taxon>
        <taxon>Pseudomonadati</taxon>
        <taxon>Pseudomonadota</taxon>
        <taxon>Betaproteobacteria</taxon>
        <taxon>Burkholderiales</taxon>
        <taxon>Burkholderiaceae</taxon>
        <taxon>Pandoraea</taxon>
    </lineage>
</organism>
<comment type="subcellular location">
    <subcellularLocation>
        <location evidence="1 14">Periplasm</location>
    </subcellularLocation>
</comment>
<sequence length="297" mass="32569">MLEAQHSARVSTPRDITSAAWLRRTVLGGLLAIAGVGVPVATLVGTANAADNSTADAIAQYREMLADGNPAELIEMRGEELWKTPRGPNNVSLAQCDLGLGAGVVKDAYAQLPRYFPDTKRVLDGESRIVECMVNLQGFKRADVIKQPFSKEGQDPTDLEALTAYVAGQSRGALIRVPQSHKEEKEAYARGQKIFYYRAGPYDFSCASCHGADDKRIRLQDLPNLTKPAAARQAFATWPGYRVSQGALRTIQWRMYDCFRQQRMPELNYGSQASIDLITFLGVMANGGKMDAPGLKR</sequence>
<keyword evidence="9 14" id="KW-0249">Electron transport</keyword>
<keyword evidence="7" id="KW-0732">Signal</keyword>
<keyword evidence="4 14" id="KW-0349">Heme</keyword>
<evidence type="ECO:0000256" key="8">
    <source>
        <dbReference type="ARBA" id="ARBA00022764"/>
    </source>
</evidence>
<dbReference type="GO" id="GO:0009055">
    <property type="term" value="F:electron transfer activity"/>
    <property type="evidence" value="ECO:0007669"/>
    <property type="project" value="InterPro"/>
</dbReference>
<dbReference type="PROSITE" id="PS51007">
    <property type="entry name" value="CYTC"/>
    <property type="match status" value="1"/>
</dbReference>
<evidence type="ECO:0000256" key="1">
    <source>
        <dbReference type="ARBA" id="ARBA00004418"/>
    </source>
</evidence>
<keyword evidence="8 14" id="KW-0574">Periplasm</keyword>